<dbReference type="CDD" id="cd12148">
    <property type="entry name" value="fungal_TF_MHR"/>
    <property type="match status" value="1"/>
</dbReference>
<accession>A0ABR3FKW5</accession>
<dbReference type="EMBL" id="JBAHYK010000251">
    <property type="protein sequence ID" value="KAL0576042.1"/>
    <property type="molecule type" value="Genomic_DNA"/>
</dbReference>
<feature type="compositionally biased region" description="Low complexity" evidence="3">
    <location>
        <begin position="225"/>
        <end position="245"/>
    </location>
</feature>
<dbReference type="SMART" id="SM00066">
    <property type="entry name" value="GAL4"/>
    <property type="match status" value="1"/>
</dbReference>
<feature type="region of interest" description="Disordered" evidence="3">
    <location>
        <begin position="517"/>
        <end position="539"/>
    </location>
</feature>
<feature type="region of interest" description="Disordered" evidence="3">
    <location>
        <begin position="1"/>
        <end position="113"/>
    </location>
</feature>
<protein>
    <recommendedName>
        <fullName evidence="4">Zn(2)-C6 fungal-type domain-containing protein</fullName>
    </recommendedName>
</protein>
<feature type="compositionally biased region" description="Pro residues" evidence="3">
    <location>
        <begin position="1025"/>
        <end position="1036"/>
    </location>
</feature>
<dbReference type="SMART" id="SM00906">
    <property type="entry name" value="Fungal_trans"/>
    <property type="match status" value="1"/>
</dbReference>
<name>A0ABR3FKW5_9AGAR</name>
<feature type="compositionally biased region" description="Basic residues" evidence="3">
    <location>
        <begin position="100"/>
        <end position="110"/>
    </location>
</feature>
<gene>
    <name evidence="5" type="ORF">V5O48_005923</name>
</gene>
<dbReference type="InterPro" id="IPR036864">
    <property type="entry name" value="Zn2-C6_fun-type_DNA-bd_sf"/>
</dbReference>
<dbReference type="InterPro" id="IPR001138">
    <property type="entry name" value="Zn2Cys6_DnaBD"/>
</dbReference>
<sequence>MRNPAPKHRPYSFSSNARHASTPLPAPEPRPPSRPSLSAHYASPSSESTKDGYGLGYGKGQVGVGGASRLSSSGKEGEDKKTPEPEPEPAITLQEYLNLRNKRAQTRTRKKERELGLEDYHDLILQAQTQKNDTALNWVVRDLLELDSPFPASSPSPSPTSSYKHERERAPHLPHPEIDPRPQEDQEDIYKSKHTLLLHLLFSLDLARLWAGTVRGVLGFLSSSYSSSSSSSSSFPTISSTPTPTKTKKAKEAKRTPTAWAWIDSLTPREFRYLVVQVCTRVHPSGEFGPGPLEDEHNQEQEHDVEIVKMVLSRVMGGTRAKGEGKAKGKGKGKGREEEEEKERTFLGFVVLARLLRLRTPSTMDLAIPLFRKLLKSGVIPIDAVYSLPEGTVQREQEKLRTVLSMTLVGACVRRDFRTLGMRVLEGMFPSSDEQGHLPPLSDLIPLTTDVLYASLVSPRPSEFRACVALVKRLCLLEGAGVEALVRMCYSVGFENGREEYLSDCVGLYAFTRRDQLQLSPTSSPSPSPSPSPPTLPGPPPPVLLWLLKGITEEGIGARPDPSPHNEGVRGGGGGGGGAQSALARVLVSEVAGVPNTNRPCTATPGVPLLGPIFLPTLTRAEFIALAAMQGFGSATRVLYGRYGRGKDGRLVVGNPGVLVRVVGCFESVRRGLEGRVGRRGVVQSSGKVVEGELLDTPGYVERERDVRGFLEEVLGGYVGVHSPLGEAKHEVLTSLARAYFVVGRVKEGFEVFKILLDRKEIPDMYDMNTALTVLAEDSPRSAAKLVSRMITKGIHPDSVTIGILLRWALAHNDDELVRDVISRWGHIGLDMKGLDMWIRNVAGDREGVRDAVDVLSVLKGQQGSGIARNVSLGKYLVYRALRAGDIGLGRRVFRDVKMAPMSRTKKENSSATPPSDDNMGVGSGGGEQTKSKRKRQSQSCDACRARKVRCARENPDDSKQSCKHCITLGIPCTYEYQPKKRGPPNLYLRRLQEAAAQQQQQPSAQPPIGQPSPPADSPIEEPTSPSPPAIHPSVPRIPIPPSRYPIAADFHYSSPKSPDDLSSAWLPRPAVPPPLPPLSYFYAPHRLEEIAPRDTISLIIALFFDFVYPLTPCVHKPSFMADLHARREERDPLFFALVMSTVASTLVQVPRSYLPLERPVVRRLAQTCHEASRHITVASYDPPTSMHVVVRYFDCVYHFCEGHDATQHAAFGEASHIAVTLRMHEESSYEGLDPIECEVRRRIFWLLFGADKSMSILLGRPICLRDEDCSVHFPKELDDEYITPSAYLPQPSGKTAIVSGLNYISRIFALLGEILVRIRVDKRSPPQGQFATARLEEVQSLHQRIMGALSLAPEPLCLKRVNWTSPRQPSPEYGGPGFRQATFAEVKDFFDNPNASRANALNPFLVMQANLYVTQQLVRFVIEQYRDELIISLQGTLDEQQVAEDREAVASDLLNILHSIPIQSIATNGPSLVHKVRFVASTLLDAVRKAETAPASAARAHAFLWDFLSILSEIERNYLLDDDRDGASSGSSGVSMSPMSPSMGPVGMGGLGVGSGLGGMMAGAMGMGGGDMVVG</sequence>
<feature type="region of interest" description="Disordered" evidence="3">
    <location>
        <begin position="900"/>
        <end position="946"/>
    </location>
</feature>
<feature type="compositionally biased region" description="Pro residues" evidence="3">
    <location>
        <begin position="1005"/>
        <end position="1017"/>
    </location>
</feature>
<feature type="region of interest" description="Disordered" evidence="3">
    <location>
        <begin position="994"/>
        <end position="1036"/>
    </location>
</feature>
<feature type="domain" description="Zn(2)-C6 fungal-type" evidence="4">
    <location>
        <begin position="940"/>
        <end position="975"/>
    </location>
</feature>
<feature type="compositionally biased region" description="Gly residues" evidence="3">
    <location>
        <begin position="53"/>
        <end position="66"/>
    </location>
</feature>
<dbReference type="InterPro" id="IPR011990">
    <property type="entry name" value="TPR-like_helical_dom_sf"/>
</dbReference>
<comment type="caution">
    <text evidence="5">The sequence shown here is derived from an EMBL/GenBank/DDBJ whole genome shotgun (WGS) entry which is preliminary data.</text>
</comment>
<feature type="compositionally biased region" description="Basic residues" evidence="3">
    <location>
        <begin position="1"/>
        <end position="10"/>
    </location>
</feature>
<dbReference type="CDD" id="cd00067">
    <property type="entry name" value="GAL4"/>
    <property type="match status" value="1"/>
</dbReference>
<keyword evidence="6" id="KW-1185">Reference proteome</keyword>
<reference evidence="5 6" key="1">
    <citation type="submission" date="2024-02" db="EMBL/GenBank/DDBJ databases">
        <title>A draft genome for the cacao thread blight pathogen Marasmius crinis-equi.</title>
        <authorList>
            <person name="Cohen S.P."/>
            <person name="Baruah I.K."/>
            <person name="Amoako-Attah I."/>
            <person name="Bukari Y."/>
            <person name="Meinhardt L.W."/>
            <person name="Bailey B.A."/>
        </authorList>
    </citation>
    <scope>NUCLEOTIDE SEQUENCE [LARGE SCALE GENOMIC DNA]</scope>
    <source>
        <strain evidence="5 6">GH-76</strain>
    </source>
</reference>
<dbReference type="PANTHER" id="PTHR31668">
    <property type="entry name" value="GLUCOSE TRANSPORT TRANSCRIPTION REGULATOR RGT1-RELATED-RELATED"/>
    <property type="match status" value="1"/>
</dbReference>
<evidence type="ECO:0000256" key="1">
    <source>
        <dbReference type="ARBA" id="ARBA00022723"/>
    </source>
</evidence>
<feature type="region of interest" description="Disordered" evidence="3">
    <location>
        <begin position="148"/>
        <end position="185"/>
    </location>
</feature>
<evidence type="ECO:0000313" key="5">
    <source>
        <dbReference type="EMBL" id="KAL0576042.1"/>
    </source>
</evidence>
<dbReference type="PANTHER" id="PTHR31668:SF30">
    <property type="entry name" value="ZN(II)2CYS6 TRANSCRIPTION FACTOR (EUROFUNG)"/>
    <property type="match status" value="1"/>
</dbReference>
<dbReference type="PROSITE" id="PS50048">
    <property type="entry name" value="ZN2_CY6_FUNGAL_2"/>
    <property type="match status" value="1"/>
</dbReference>
<dbReference type="InterPro" id="IPR050797">
    <property type="entry name" value="Carb_Metab_Trans_Reg"/>
</dbReference>
<feature type="compositionally biased region" description="Gly residues" evidence="3">
    <location>
        <begin position="569"/>
        <end position="579"/>
    </location>
</feature>
<dbReference type="Gene3D" id="4.10.240.10">
    <property type="entry name" value="Zn(2)-C6 fungal-type DNA-binding domain"/>
    <property type="match status" value="1"/>
</dbReference>
<feature type="compositionally biased region" description="Basic and acidic residues" evidence="3">
    <location>
        <begin position="163"/>
        <end position="185"/>
    </location>
</feature>
<evidence type="ECO:0000256" key="3">
    <source>
        <dbReference type="SAM" id="MobiDB-lite"/>
    </source>
</evidence>
<feature type="region of interest" description="Disordered" evidence="3">
    <location>
        <begin position="556"/>
        <end position="580"/>
    </location>
</feature>
<keyword evidence="1" id="KW-0479">Metal-binding</keyword>
<feature type="region of interest" description="Disordered" evidence="3">
    <location>
        <begin position="225"/>
        <end position="252"/>
    </location>
</feature>
<evidence type="ECO:0000313" key="6">
    <source>
        <dbReference type="Proteomes" id="UP001465976"/>
    </source>
</evidence>
<dbReference type="Proteomes" id="UP001465976">
    <property type="component" value="Unassembled WGS sequence"/>
</dbReference>
<proteinExistence type="predicted"/>
<feature type="compositionally biased region" description="Low complexity" evidence="3">
    <location>
        <begin position="995"/>
        <end position="1004"/>
    </location>
</feature>
<feature type="compositionally biased region" description="Basic and acidic residues" evidence="3">
    <location>
        <begin position="75"/>
        <end position="84"/>
    </location>
</feature>
<dbReference type="Pfam" id="PF04082">
    <property type="entry name" value="Fungal_trans"/>
    <property type="match status" value="1"/>
</dbReference>
<dbReference type="Gene3D" id="1.25.40.10">
    <property type="entry name" value="Tetratricopeptide repeat domain"/>
    <property type="match status" value="1"/>
</dbReference>
<dbReference type="Pfam" id="PF00172">
    <property type="entry name" value="Zn_clus"/>
    <property type="match status" value="1"/>
</dbReference>
<organism evidence="5 6">
    <name type="scientific">Marasmius crinis-equi</name>
    <dbReference type="NCBI Taxonomy" id="585013"/>
    <lineage>
        <taxon>Eukaryota</taxon>
        <taxon>Fungi</taxon>
        <taxon>Dikarya</taxon>
        <taxon>Basidiomycota</taxon>
        <taxon>Agaricomycotina</taxon>
        <taxon>Agaricomycetes</taxon>
        <taxon>Agaricomycetidae</taxon>
        <taxon>Agaricales</taxon>
        <taxon>Marasmiineae</taxon>
        <taxon>Marasmiaceae</taxon>
        <taxon>Marasmius</taxon>
    </lineage>
</organism>
<keyword evidence="2" id="KW-0539">Nucleus</keyword>
<dbReference type="PROSITE" id="PS00463">
    <property type="entry name" value="ZN2_CY6_FUNGAL_1"/>
    <property type="match status" value="1"/>
</dbReference>
<feature type="region of interest" description="Disordered" evidence="3">
    <location>
        <begin position="319"/>
        <end position="339"/>
    </location>
</feature>
<feature type="compositionally biased region" description="Pro residues" evidence="3">
    <location>
        <begin position="24"/>
        <end position="34"/>
    </location>
</feature>
<evidence type="ECO:0000256" key="2">
    <source>
        <dbReference type="ARBA" id="ARBA00023242"/>
    </source>
</evidence>
<evidence type="ECO:0000259" key="4">
    <source>
        <dbReference type="PROSITE" id="PS50048"/>
    </source>
</evidence>
<dbReference type="SUPFAM" id="SSF57701">
    <property type="entry name" value="Zn2/Cys6 DNA-binding domain"/>
    <property type="match status" value="1"/>
</dbReference>
<dbReference type="InterPro" id="IPR007219">
    <property type="entry name" value="XnlR_reg_dom"/>
</dbReference>
<feature type="compositionally biased region" description="Pro residues" evidence="3">
    <location>
        <begin position="524"/>
        <end position="539"/>
    </location>
</feature>